<dbReference type="PROSITE" id="PS51257">
    <property type="entry name" value="PROKAR_LIPOPROTEIN"/>
    <property type="match status" value="1"/>
</dbReference>
<protein>
    <recommendedName>
        <fullName evidence="3">Nbr1 FW domain-containing protein</fullName>
    </recommendedName>
</protein>
<keyword evidence="5" id="KW-1185">Reference proteome</keyword>
<dbReference type="Gene3D" id="2.60.40.10">
    <property type="entry name" value="Immunoglobulins"/>
    <property type="match status" value="1"/>
</dbReference>
<organism evidence="4 5">
    <name type="scientific">Levilinea saccharolytica</name>
    <dbReference type="NCBI Taxonomy" id="229921"/>
    <lineage>
        <taxon>Bacteria</taxon>
        <taxon>Bacillati</taxon>
        <taxon>Chloroflexota</taxon>
        <taxon>Anaerolineae</taxon>
        <taxon>Anaerolineales</taxon>
        <taxon>Anaerolineaceae</taxon>
        <taxon>Levilinea</taxon>
    </lineage>
</organism>
<proteinExistence type="predicted"/>
<feature type="chain" id="PRO_5006133333" description="Nbr1 FW domain-containing protein" evidence="2">
    <location>
        <begin position="30"/>
        <end position="217"/>
    </location>
</feature>
<keyword evidence="2" id="KW-0732">Signal</keyword>
<evidence type="ECO:0000313" key="4">
    <source>
        <dbReference type="EMBL" id="KPL91812.1"/>
    </source>
</evidence>
<feature type="domain" description="Nbr1 FW" evidence="3">
    <location>
        <begin position="102"/>
        <end position="189"/>
    </location>
</feature>
<reference evidence="4 5" key="1">
    <citation type="submission" date="2015-07" db="EMBL/GenBank/DDBJ databases">
        <title>Genome sequence of Levilinea saccharolytica DSM 16555.</title>
        <authorList>
            <person name="Hemp J."/>
            <person name="Ward L.M."/>
            <person name="Pace L.A."/>
            <person name="Fischer W.W."/>
        </authorList>
    </citation>
    <scope>NUCLEOTIDE SEQUENCE [LARGE SCALE GENOMIC DNA]</scope>
    <source>
        <strain evidence="4 5">KIBI-1</strain>
    </source>
</reference>
<dbReference type="AlphaFoldDB" id="A0A0P6Y2B2"/>
<evidence type="ECO:0000256" key="2">
    <source>
        <dbReference type="SAM" id="SignalP"/>
    </source>
</evidence>
<dbReference type="Proteomes" id="UP000050501">
    <property type="component" value="Unassembled WGS sequence"/>
</dbReference>
<evidence type="ECO:0000259" key="3">
    <source>
        <dbReference type="Pfam" id="PF16158"/>
    </source>
</evidence>
<name>A0A0P6Y2B2_9CHLR</name>
<dbReference type="Pfam" id="PF16158">
    <property type="entry name" value="N_BRCA1_IG"/>
    <property type="match status" value="1"/>
</dbReference>
<dbReference type="CDD" id="cd14947">
    <property type="entry name" value="NBR1_like"/>
    <property type="match status" value="1"/>
</dbReference>
<sequence>MKGNLMRKTRSLLLSITSLILLAALAACAPAATPDPSPLLTAAVQTYQAQLSQTADAAPDTPTPAPSNTPEPPAEASPTPPDLPTAVPQVDDKAEFVSQSPEDGSEVGLKRKFDAVWVLRNTGKTTWDKRYALRYFSGAALGERAAYFLPKDVPPGEEARIVVDMIAPGYAGDFTTIWVLSNADGVNFFDVYLNVKVVEKTRTPTRRPTNTPGTPTP</sequence>
<gene>
    <name evidence="4" type="ORF">ADN01_00585</name>
</gene>
<dbReference type="InterPro" id="IPR013783">
    <property type="entry name" value="Ig-like_fold"/>
</dbReference>
<dbReference type="InterPro" id="IPR032350">
    <property type="entry name" value="Nbr1_FW"/>
</dbReference>
<dbReference type="PANTHER" id="PTHR20930">
    <property type="entry name" value="OVARIAN CARCINOMA ANTIGEN CA125-RELATED"/>
    <property type="match status" value="1"/>
</dbReference>
<accession>A0A0P6Y2B2</accession>
<dbReference type="PANTHER" id="PTHR20930:SF0">
    <property type="entry name" value="PROTEIN ILRUN"/>
    <property type="match status" value="1"/>
</dbReference>
<dbReference type="EMBL" id="LGCM01000002">
    <property type="protein sequence ID" value="KPL91812.1"/>
    <property type="molecule type" value="Genomic_DNA"/>
</dbReference>
<comment type="caution">
    <text evidence="4">The sequence shown here is derived from an EMBL/GenBank/DDBJ whole genome shotgun (WGS) entry which is preliminary data.</text>
</comment>
<feature type="region of interest" description="Disordered" evidence="1">
    <location>
        <begin position="50"/>
        <end position="87"/>
    </location>
</feature>
<evidence type="ECO:0000313" key="5">
    <source>
        <dbReference type="Proteomes" id="UP000050501"/>
    </source>
</evidence>
<evidence type="ECO:0000256" key="1">
    <source>
        <dbReference type="SAM" id="MobiDB-lite"/>
    </source>
</evidence>
<feature type="compositionally biased region" description="Pro residues" evidence="1">
    <location>
        <begin position="61"/>
        <end position="83"/>
    </location>
</feature>
<dbReference type="STRING" id="229921.ADN01_00585"/>
<feature type="signal peptide" evidence="2">
    <location>
        <begin position="1"/>
        <end position="29"/>
    </location>
</feature>